<dbReference type="InterPro" id="IPR001846">
    <property type="entry name" value="VWF_type-D"/>
</dbReference>
<dbReference type="Pfam" id="PF01826">
    <property type="entry name" value="TIL"/>
    <property type="match status" value="2"/>
</dbReference>
<accession>A0ABM1KRI8</accession>
<evidence type="ECO:0000256" key="1">
    <source>
        <dbReference type="ARBA" id="ARBA00022737"/>
    </source>
</evidence>
<dbReference type="PANTHER" id="PTHR11339:SF408">
    <property type="entry name" value="MUCIN-5B"/>
    <property type="match status" value="1"/>
</dbReference>
<feature type="chain" id="PRO_5046138156" evidence="4">
    <location>
        <begin position="26"/>
        <end position="837"/>
    </location>
</feature>
<dbReference type="Gene3D" id="2.10.25.10">
    <property type="entry name" value="Laminin"/>
    <property type="match status" value="2"/>
</dbReference>
<dbReference type="InterPro" id="IPR036084">
    <property type="entry name" value="Ser_inhib-like_sf"/>
</dbReference>
<protein>
    <submittedName>
        <fullName evidence="7">Mucin-5AC-like</fullName>
    </submittedName>
</protein>
<dbReference type="SMART" id="SM00832">
    <property type="entry name" value="C8"/>
    <property type="match status" value="2"/>
</dbReference>
<keyword evidence="4" id="KW-0732">Signal</keyword>
<dbReference type="PROSITE" id="PS51233">
    <property type="entry name" value="VWFD"/>
    <property type="match status" value="2"/>
</dbReference>
<keyword evidence="1" id="KW-0677">Repeat</keyword>
<dbReference type="GeneID" id="107118486"/>
<feature type="signal peptide" evidence="4">
    <location>
        <begin position="1"/>
        <end position="25"/>
    </location>
</feature>
<feature type="domain" description="VWFD" evidence="5">
    <location>
        <begin position="408"/>
        <end position="583"/>
    </location>
</feature>
<dbReference type="InterPro" id="IPR050780">
    <property type="entry name" value="Mucin_vWF_Thrombospondin_sf"/>
</dbReference>
<dbReference type="SUPFAM" id="SSF57567">
    <property type="entry name" value="Serine protease inhibitors"/>
    <property type="match status" value="2"/>
</dbReference>
<sequence length="837" mass="91417">MGFGRGLPLWALMFAICCIQQKASGAENPETVTIIPPLTTTPVMTSFNPAHNGRVCSTWGNFYYKTFDGDIYHFPGVCNYIFASHCNAPFEDFSIQIRRTSGENATREIKTVTLQVVGMNIEMEMDGVSVNNERVQLPYSESGFNIETIGNYVMVFVKQSLQLMWNKDDSLMLELNEKYANQTCGLCGDFNGIKTYNEFYSNNAKITPLQFGNMQKMNGPTEDCEDPTSSSLISCANVSNVCQEILTGPAFSDCNDVVEVNEYIEYCGQDLCSCDQNAMFSCLCDTFAEYSRQCAHAGGHPGNWRAPDLCPKTCPFNMHYQECGSPCADTCTNSERSQLCEDHCLDGCFCPAGTVYDDINGSGCILIQECSCVYNGKTYAPGTTYSDHCRSCSCSGGQWSCTEMPCPGICSVEGGSHISTYDEKRYDVHGDCTYVLSKVCDEETFTVLGELRKCGLTDTETCLKMVALSINGGLTTIVVKPGGAVFVNWIYTQLPISAANVTIFRPSSFFIMVETNMGLQLEIQLTPIMQLFARLDPSFKGKTCGLCGNFDSRQTDDFKAISGVVEGTAPAFANTWKTQAVCPNIKQNFEDPCSLSIENGLCGNFDSRQTDDFKAISGVVEGTAPAFANTWKTQAVCPNIKQNFEDPCSLSIENGRKNNCMFDTCNCERSEDCMCAALSAYVRSCAAKGVELPGWRTTVCSKYMTSCPKSLNYSYTISSCQPTCRSLSEPDVTCHVKFVPVDGCVCANGTYMDDFGKCVPASSCPCYYRGTAVPPGEVLHEAGVVCTCAQGKLNCIGDENLKSVCAPPMVYFDCKNATSGSTGAECQKSCQTLDMQC</sequence>
<keyword evidence="3" id="KW-0325">Glycoprotein</keyword>
<name>A0ABM1KRI8_GEKJA</name>
<feature type="non-terminal residue" evidence="7">
    <location>
        <position position="837"/>
    </location>
</feature>
<evidence type="ECO:0000313" key="7">
    <source>
        <dbReference type="RefSeq" id="XP_015276325.1"/>
    </source>
</evidence>
<dbReference type="InterPro" id="IPR002919">
    <property type="entry name" value="TIL_dom"/>
</dbReference>
<keyword evidence="6" id="KW-1185">Reference proteome</keyword>
<evidence type="ECO:0000256" key="4">
    <source>
        <dbReference type="SAM" id="SignalP"/>
    </source>
</evidence>
<dbReference type="InterPro" id="IPR001007">
    <property type="entry name" value="VWF_dom"/>
</dbReference>
<dbReference type="SMART" id="SM00215">
    <property type="entry name" value="VWC_out"/>
    <property type="match status" value="1"/>
</dbReference>
<keyword evidence="2" id="KW-1015">Disulfide bond</keyword>
<evidence type="ECO:0000256" key="2">
    <source>
        <dbReference type="ARBA" id="ARBA00023157"/>
    </source>
</evidence>
<dbReference type="CDD" id="cd19941">
    <property type="entry name" value="TIL"/>
    <property type="match status" value="2"/>
</dbReference>
<dbReference type="SMART" id="SM00216">
    <property type="entry name" value="VWD"/>
    <property type="match status" value="2"/>
</dbReference>
<dbReference type="Pfam" id="PF08742">
    <property type="entry name" value="C8"/>
    <property type="match status" value="2"/>
</dbReference>
<feature type="domain" description="VWFD" evidence="5">
    <location>
        <begin position="54"/>
        <end position="225"/>
    </location>
</feature>
<dbReference type="PANTHER" id="PTHR11339">
    <property type="entry name" value="EXTRACELLULAR MATRIX GLYCOPROTEIN RELATED"/>
    <property type="match status" value="1"/>
</dbReference>
<evidence type="ECO:0000313" key="6">
    <source>
        <dbReference type="Proteomes" id="UP000694871"/>
    </source>
</evidence>
<reference evidence="7" key="1">
    <citation type="submission" date="2025-08" db="UniProtKB">
        <authorList>
            <consortium name="RefSeq"/>
        </authorList>
    </citation>
    <scope>IDENTIFICATION</scope>
</reference>
<evidence type="ECO:0000259" key="5">
    <source>
        <dbReference type="PROSITE" id="PS51233"/>
    </source>
</evidence>
<dbReference type="InterPro" id="IPR014853">
    <property type="entry name" value="VWF/SSPO/ZAN-like_Cys-rich_dom"/>
</dbReference>
<evidence type="ECO:0000256" key="3">
    <source>
        <dbReference type="ARBA" id="ARBA00023180"/>
    </source>
</evidence>
<proteinExistence type="predicted"/>
<dbReference type="Gene3D" id="2.10.70.10">
    <property type="entry name" value="Complement Module, domain 1"/>
    <property type="match status" value="1"/>
</dbReference>
<dbReference type="Pfam" id="PF00094">
    <property type="entry name" value="VWD"/>
    <property type="match status" value="2"/>
</dbReference>
<dbReference type="RefSeq" id="XP_015276325.1">
    <property type="nucleotide sequence ID" value="XM_015420839.1"/>
</dbReference>
<organism evidence="6 7">
    <name type="scientific">Gekko japonicus</name>
    <name type="common">Schlegel's Japanese gecko</name>
    <dbReference type="NCBI Taxonomy" id="146911"/>
    <lineage>
        <taxon>Eukaryota</taxon>
        <taxon>Metazoa</taxon>
        <taxon>Chordata</taxon>
        <taxon>Craniata</taxon>
        <taxon>Vertebrata</taxon>
        <taxon>Euteleostomi</taxon>
        <taxon>Lepidosauria</taxon>
        <taxon>Squamata</taxon>
        <taxon>Bifurcata</taxon>
        <taxon>Gekkota</taxon>
        <taxon>Gekkonidae</taxon>
        <taxon>Gekkoninae</taxon>
        <taxon>Gekko</taxon>
    </lineage>
</organism>
<gene>
    <name evidence="7" type="primary">LOC107118486</name>
</gene>
<dbReference type="Proteomes" id="UP000694871">
    <property type="component" value="Unplaced"/>
</dbReference>